<dbReference type="GO" id="GO:0051898">
    <property type="term" value="P:negative regulation of phosphatidylinositol 3-kinase/protein kinase B signal transduction"/>
    <property type="evidence" value="ECO:0007669"/>
    <property type="project" value="TreeGrafter"/>
</dbReference>
<dbReference type="InterPro" id="IPR027107">
    <property type="entry name" value="Tuberin/Ral-act_asu"/>
</dbReference>
<dbReference type="Pfam" id="PF11864">
    <property type="entry name" value="DUF3384"/>
    <property type="match status" value="1"/>
</dbReference>
<dbReference type="PANTHER" id="PTHR10063">
    <property type="entry name" value="TUBERIN"/>
    <property type="match status" value="1"/>
</dbReference>
<comment type="caution">
    <text evidence="2">The sequence shown here is derived from an EMBL/GenBank/DDBJ whole genome shotgun (WGS) entry which is preliminary data.</text>
</comment>
<keyword evidence="3" id="KW-1185">Reference proteome</keyword>
<dbReference type="Proteomes" id="UP001162162">
    <property type="component" value="Unassembled WGS sequence"/>
</dbReference>
<dbReference type="EMBL" id="JAPWTK010000223">
    <property type="protein sequence ID" value="KAJ8945262.1"/>
    <property type="molecule type" value="Genomic_DNA"/>
</dbReference>
<gene>
    <name evidence="2" type="ORF">NQ318_016684</name>
</gene>
<dbReference type="GO" id="GO:0032007">
    <property type="term" value="P:negative regulation of TOR signaling"/>
    <property type="evidence" value="ECO:0007669"/>
    <property type="project" value="TreeGrafter"/>
</dbReference>
<feature type="domain" description="Tuberin N-terminal" evidence="1">
    <location>
        <begin position="49"/>
        <end position="160"/>
    </location>
</feature>
<dbReference type="GO" id="GO:0005096">
    <property type="term" value="F:GTPase activator activity"/>
    <property type="evidence" value="ECO:0007669"/>
    <property type="project" value="InterPro"/>
</dbReference>
<dbReference type="InterPro" id="IPR024584">
    <property type="entry name" value="Tuberin_N"/>
</dbReference>
<evidence type="ECO:0000313" key="2">
    <source>
        <dbReference type="EMBL" id="KAJ8945262.1"/>
    </source>
</evidence>
<dbReference type="GO" id="GO:0051726">
    <property type="term" value="P:regulation of cell cycle"/>
    <property type="evidence" value="ECO:0007669"/>
    <property type="project" value="TreeGrafter"/>
</dbReference>
<evidence type="ECO:0000313" key="3">
    <source>
        <dbReference type="Proteomes" id="UP001162162"/>
    </source>
</evidence>
<dbReference type="GO" id="GO:0005634">
    <property type="term" value="C:nucleus"/>
    <property type="evidence" value="ECO:0007669"/>
    <property type="project" value="InterPro"/>
</dbReference>
<dbReference type="AlphaFoldDB" id="A0AAV8Y415"/>
<organism evidence="2 3">
    <name type="scientific">Aromia moschata</name>
    <dbReference type="NCBI Taxonomy" id="1265417"/>
    <lineage>
        <taxon>Eukaryota</taxon>
        <taxon>Metazoa</taxon>
        <taxon>Ecdysozoa</taxon>
        <taxon>Arthropoda</taxon>
        <taxon>Hexapoda</taxon>
        <taxon>Insecta</taxon>
        <taxon>Pterygota</taxon>
        <taxon>Neoptera</taxon>
        <taxon>Endopterygota</taxon>
        <taxon>Coleoptera</taxon>
        <taxon>Polyphaga</taxon>
        <taxon>Cucujiformia</taxon>
        <taxon>Chrysomeloidea</taxon>
        <taxon>Cerambycidae</taxon>
        <taxon>Cerambycinae</taxon>
        <taxon>Callichromatini</taxon>
        <taxon>Aromia</taxon>
    </lineage>
</organism>
<dbReference type="GO" id="GO:0033596">
    <property type="term" value="C:TSC1-TSC2 complex"/>
    <property type="evidence" value="ECO:0007669"/>
    <property type="project" value="TreeGrafter"/>
</dbReference>
<evidence type="ECO:0000259" key="1">
    <source>
        <dbReference type="Pfam" id="PF11864"/>
    </source>
</evidence>
<reference evidence="2" key="1">
    <citation type="journal article" date="2023" name="Insect Mol. Biol.">
        <title>Genome sequencing provides insights into the evolution of gene families encoding plant cell wall-degrading enzymes in longhorned beetles.</title>
        <authorList>
            <person name="Shin N.R."/>
            <person name="Okamura Y."/>
            <person name="Kirsch R."/>
            <person name="Pauchet Y."/>
        </authorList>
    </citation>
    <scope>NUCLEOTIDE SEQUENCE</scope>
    <source>
        <strain evidence="2">AMC_N1</strain>
    </source>
</reference>
<accession>A0AAV8Y415</accession>
<name>A0AAV8Y415_9CUCU</name>
<dbReference type="PANTHER" id="PTHR10063:SF0">
    <property type="entry name" value="TUBERIN"/>
    <property type="match status" value="1"/>
</dbReference>
<dbReference type="GO" id="GO:0046627">
    <property type="term" value="P:negative regulation of insulin receptor signaling pathway"/>
    <property type="evidence" value="ECO:0007669"/>
    <property type="project" value="TreeGrafter"/>
</dbReference>
<dbReference type="GO" id="GO:0030178">
    <property type="term" value="P:negative regulation of Wnt signaling pathway"/>
    <property type="evidence" value="ECO:0007669"/>
    <property type="project" value="TreeGrafter"/>
</dbReference>
<proteinExistence type="predicted"/>
<protein>
    <recommendedName>
        <fullName evidence="1">Tuberin N-terminal domain-containing protein</fullName>
    </recommendedName>
</protein>
<sequence>MSSKDKSLQDKLRDFLKRNKGHAGNIPGRSEFVLSEDLLRDLSYGSPITVRIKILKDLSDKVTLSKLENNALEKLWNSVKDLFGKEHTTETRHLAFTFLQCLLKGQSDKMKIMRAQFFRFIKEHDHPEDVGQRLELLNTLTTNGKYILYFEEEVGPFFTKLAA</sequence>